<reference evidence="2 3" key="1">
    <citation type="submission" date="2023-03" db="EMBL/GenBank/DDBJ databases">
        <title>WGS of Gossypium arboreum.</title>
        <authorList>
            <person name="Yu D."/>
        </authorList>
    </citation>
    <scope>NUCLEOTIDE SEQUENCE [LARGE SCALE GENOMIC DNA]</scope>
    <source>
        <tissue evidence="2">Leaf</tissue>
    </source>
</reference>
<organism evidence="2 3">
    <name type="scientific">Gossypium arboreum</name>
    <name type="common">Tree cotton</name>
    <name type="synonym">Gossypium nanking</name>
    <dbReference type="NCBI Taxonomy" id="29729"/>
    <lineage>
        <taxon>Eukaryota</taxon>
        <taxon>Viridiplantae</taxon>
        <taxon>Streptophyta</taxon>
        <taxon>Embryophyta</taxon>
        <taxon>Tracheophyta</taxon>
        <taxon>Spermatophyta</taxon>
        <taxon>Magnoliopsida</taxon>
        <taxon>eudicotyledons</taxon>
        <taxon>Gunneridae</taxon>
        <taxon>Pentapetalae</taxon>
        <taxon>rosids</taxon>
        <taxon>malvids</taxon>
        <taxon>Malvales</taxon>
        <taxon>Malvaceae</taxon>
        <taxon>Malvoideae</taxon>
        <taxon>Gossypium</taxon>
    </lineage>
</organism>
<dbReference type="InterPro" id="IPR002156">
    <property type="entry name" value="RNaseH_domain"/>
</dbReference>
<dbReference type="PANTHER" id="PTHR47723">
    <property type="entry name" value="OS05G0353850 PROTEIN"/>
    <property type="match status" value="1"/>
</dbReference>
<dbReference type="InterPro" id="IPR053151">
    <property type="entry name" value="RNase_H-like"/>
</dbReference>
<dbReference type="Pfam" id="PF13456">
    <property type="entry name" value="RVT_3"/>
    <property type="match status" value="1"/>
</dbReference>
<dbReference type="EMBL" id="JARKNE010000008">
    <property type="protein sequence ID" value="KAK5810916.1"/>
    <property type="molecule type" value="Genomic_DNA"/>
</dbReference>
<dbReference type="InterPro" id="IPR044730">
    <property type="entry name" value="RNase_H-like_dom_plant"/>
</dbReference>
<comment type="caution">
    <text evidence="2">The sequence shown here is derived from an EMBL/GenBank/DDBJ whole genome shotgun (WGS) entry which is preliminary data.</text>
</comment>
<dbReference type="SUPFAM" id="SSF53098">
    <property type="entry name" value="Ribonuclease H-like"/>
    <property type="match status" value="1"/>
</dbReference>
<evidence type="ECO:0000313" key="2">
    <source>
        <dbReference type="EMBL" id="KAK5810916.1"/>
    </source>
</evidence>
<keyword evidence="3" id="KW-1185">Reference proteome</keyword>
<dbReference type="Proteomes" id="UP001358586">
    <property type="component" value="Chromosome 8"/>
</dbReference>
<evidence type="ECO:0000259" key="1">
    <source>
        <dbReference type="Pfam" id="PF13456"/>
    </source>
</evidence>
<gene>
    <name evidence="2" type="ORF">PVK06_026233</name>
</gene>
<dbReference type="PANTHER" id="PTHR47723:SF13">
    <property type="entry name" value="PUTATIVE-RELATED"/>
    <property type="match status" value="1"/>
</dbReference>
<feature type="domain" description="RNase H type-1" evidence="1">
    <location>
        <begin position="28"/>
        <end position="98"/>
    </location>
</feature>
<dbReference type="InterPro" id="IPR036397">
    <property type="entry name" value="RNaseH_sf"/>
</dbReference>
<dbReference type="InterPro" id="IPR012337">
    <property type="entry name" value="RNaseH-like_sf"/>
</dbReference>
<dbReference type="CDD" id="cd06222">
    <property type="entry name" value="RNase_H_like"/>
    <property type="match status" value="1"/>
</dbReference>
<evidence type="ECO:0000313" key="3">
    <source>
        <dbReference type="Proteomes" id="UP001358586"/>
    </source>
</evidence>
<proteinExistence type="predicted"/>
<sequence length="98" mass="11102">MNHNEVKLNVHAFVNRVFLPANWVHLFTDGAVDRGFGATFVDGVLQDQNRDWILGYNHFIGKCTIFEAKLWGILDGMLILLSKGYNGVMIHTDNLEVV</sequence>
<name>A0ABR0NX57_GOSAR</name>
<dbReference type="Gene3D" id="3.30.420.10">
    <property type="entry name" value="Ribonuclease H-like superfamily/Ribonuclease H"/>
    <property type="match status" value="1"/>
</dbReference>
<protein>
    <recommendedName>
        <fullName evidence="1">RNase H type-1 domain-containing protein</fullName>
    </recommendedName>
</protein>
<accession>A0ABR0NX57</accession>